<dbReference type="KEGG" id="fcy:FRACYDRAFT_245006"/>
<dbReference type="AlphaFoldDB" id="A0A1E7F194"/>
<evidence type="ECO:0000313" key="2">
    <source>
        <dbReference type="EMBL" id="OEU11886.1"/>
    </source>
</evidence>
<dbReference type="EMBL" id="KV784366">
    <property type="protein sequence ID" value="OEU11886.1"/>
    <property type="molecule type" value="Genomic_DNA"/>
</dbReference>
<evidence type="ECO:0000313" key="3">
    <source>
        <dbReference type="Proteomes" id="UP000095751"/>
    </source>
</evidence>
<evidence type="ECO:0000256" key="1">
    <source>
        <dbReference type="SAM" id="MobiDB-lite"/>
    </source>
</evidence>
<proteinExistence type="predicted"/>
<feature type="region of interest" description="Disordered" evidence="1">
    <location>
        <begin position="249"/>
        <end position="269"/>
    </location>
</feature>
<feature type="compositionally biased region" description="Basic and acidic residues" evidence="1">
    <location>
        <begin position="260"/>
        <end position="269"/>
    </location>
</feature>
<sequence length="269" mass="28776">MISHITFRNFMVMMAIVSPSSLNAFNLSKKPLSSPSLPAIDVTDGQLNAANVDNSGEDSTPWSSLTQMIHSKIDFAEAKDGTPLSDEAKDEIIATAVAGSVLGTAVGSPLIIGAALGYAGSQMLTGEKGDKARQVLGQASKAAIAQANSAIVFTKNELENEKDLSKVSKKILLAIQEKADTVQTDFKKSPKLMADQMKANVLKTVASKEFKTLPKRSFQAFRTFLESDEVKNVSSSAMKALKDGIESDEMKALQSRASKSLKDTIDSKK</sequence>
<dbReference type="OrthoDB" id="41932at2759"/>
<name>A0A1E7F194_9STRA</name>
<keyword evidence="3" id="KW-1185">Reference proteome</keyword>
<protein>
    <submittedName>
        <fullName evidence="2">Uncharacterized protein</fullName>
    </submittedName>
</protein>
<reference evidence="2 3" key="1">
    <citation type="submission" date="2016-09" db="EMBL/GenBank/DDBJ databases">
        <title>Extensive genetic diversity and differential bi-allelic expression allows diatom success in the polar Southern Ocean.</title>
        <authorList>
            <consortium name="DOE Joint Genome Institute"/>
            <person name="Mock T."/>
            <person name="Otillar R.P."/>
            <person name="Strauss J."/>
            <person name="Dupont C."/>
            <person name="Frickenhaus S."/>
            <person name="Maumus F."/>
            <person name="Mcmullan M."/>
            <person name="Sanges R."/>
            <person name="Schmutz J."/>
            <person name="Toseland A."/>
            <person name="Valas R."/>
            <person name="Veluchamy A."/>
            <person name="Ward B.J."/>
            <person name="Allen A."/>
            <person name="Barry K."/>
            <person name="Falciatore A."/>
            <person name="Ferrante M."/>
            <person name="Fortunato A.E."/>
            <person name="Gloeckner G."/>
            <person name="Gruber A."/>
            <person name="Hipkin R."/>
            <person name="Janech M."/>
            <person name="Kroth P."/>
            <person name="Leese F."/>
            <person name="Lindquist E."/>
            <person name="Lyon B.R."/>
            <person name="Martin J."/>
            <person name="Mayer C."/>
            <person name="Parker M."/>
            <person name="Quesneville H."/>
            <person name="Raymond J."/>
            <person name="Uhlig C."/>
            <person name="Valentin K.U."/>
            <person name="Worden A.Z."/>
            <person name="Armbrust E.V."/>
            <person name="Bowler C."/>
            <person name="Green B."/>
            <person name="Moulton V."/>
            <person name="Van Oosterhout C."/>
            <person name="Grigoriev I."/>
        </authorList>
    </citation>
    <scope>NUCLEOTIDE SEQUENCE [LARGE SCALE GENOMIC DNA]</scope>
    <source>
        <strain evidence="2 3">CCMP1102</strain>
    </source>
</reference>
<dbReference type="Proteomes" id="UP000095751">
    <property type="component" value="Unassembled WGS sequence"/>
</dbReference>
<organism evidence="2 3">
    <name type="scientific">Fragilariopsis cylindrus CCMP1102</name>
    <dbReference type="NCBI Taxonomy" id="635003"/>
    <lineage>
        <taxon>Eukaryota</taxon>
        <taxon>Sar</taxon>
        <taxon>Stramenopiles</taxon>
        <taxon>Ochrophyta</taxon>
        <taxon>Bacillariophyta</taxon>
        <taxon>Bacillariophyceae</taxon>
        <taxon>Bacillariophycidae</taxon>
        <taxon>Bacillariales</taxon>
        <taxon>Bacillariaceae</taxon>
        <taxon>Fragilariopsis</taxon>
    </lineage>
</organism>
<gene>
    <name evidence="2" type="ORF">FRACYDRAFT_245006</name>
</gene>
<dbReference type="InParanoid" id="A0A1E7F194"/>
<accession>A0A1E7F194</accession>